<evidence type="ECO:0000256" key="6">
    <source>
        <dbReference type="ARBA" id="ARBA00023180"/>
    </source>
</evidence>
<dbReference type="CDD" id="cd16018">
    <property type="entry name" value="Enpp"/>
    <property type="match status" value="1"/>
</dbReference>
<dbReference type="PANTHER" id="PTHR10151">
    <property type="entry name" value="ECTONUCLEOTIDE PYROPHOSPHATASE/PHOSPHODIESTERASE"/>
    <property type="match status" value="1"/>
</dbReference>
<dbReference type="Gene3D" id="3.30.1360.180">
    <property type="match status" value="1"/>
</dbReference>
<dbReference type="SUPFAM" id="SSF90188">
    <property type="entry name" value="Somatomedin B domain"/>
    <property type="match status" value="2"/>
</dbReference>
<dbReference type="GO" id="GO:0003676">
    <property type="term" value="F:nucleic acid binding"/>
    <property type="evidence" value="ECO:0007669"/>
    <property type="project" value="InterPro"/>
</dbReference>
<keyword evidence="6" id="KW-0325">Glycoprotein</keyword>
<dbReference type="Gene3D" id="4.10.410.20">
    <property type="match status" value="2"/>
</dbReference>
<feature type="domain" description="SMB" evidence="7">
    <location>
        <begin position="43"/>
        <end position="86"/>
    </location>
</feature>
<accession>A0A8C9FNJ4</accession>
<keyword evidence="9" id="KW-1185">Reference proteome</keyword>
<keyword evidence="4" id="KW-0378">Hydrolase</keyword>
<dbReference type="PANTHER" id="PTHR10151:SF107">
    <property type="entry name" value="ECTONUCLEOTIDE PYROPHOSPHATASE_PHOSPHODIESTERASE FAMILY MEMBER 3"/>
    <property type="match status" value="1"/>
</dbReference>
<dbReference type="SMART" id="SM00477">
    <property type="entry name" value="NUC"/>
    <property type="match status" value="1"/>
</dbReference>
<dbReference type="GO" id="GO:0047429">
    <property type="term" value="F:nucleoside triphosphate diphosphatase activity"/>
    <property type="evidence" value="ECO:0007669"/>
    <property type="project" value="TreeGrafter"/>
</dbReference>
<keyword evidence="5" id="KW-1015">Disulfide bond</keyword>
<dbReference type="Gene3D" id="3.40.570.10">
    <property type="entry name" value="Extracellular Endonuclease, subunit A"/>
    <property type="match status" value="1"/>
</dbReference>
<dbReference type="SUPFAM" id="SSF53649">
    <property type="entry name" value="Alkaline phosphatase-like"/>
    <property type="match status" value="1"/>
</dbReference>
<evidence type="ECO:0000259" key="7">
    <source>
        <dbReference type="PROSITE" id="PS50958"/>
    </source>
</evidence>
<protein>
    <submittedName>
        <fullName evidence="8">Ectonucleotide pyrophosphatase/phosphodiesterase 3</fullName>
    </submittedName>
</protein>
<dbReference type="FunFam" id="4.10.410.20:FF:000001">
    <property type="entry name" value="Ectonucleotide pyrophosphatase/phosphodiesterase family member 2"/>
    <property type="match status" value="1"/>
</dbReference>
<keyword evidence="2" id="KW-0964">Secreted</keyword>
<dbReference type="PROSITE" id="PS50958">
    <property type="entry name" value="SMB_2"/>
    <property type="match status" value="2"/>
</dbReference>
<comment type="subcellular location">
    <subcellularLocation>
        <location evidence="1">Secreted</location>
    </subcellularLocation>
</comment>
<reference evidence="8" key="2">
    <citation type="submission" date="2025-09" db="UniProtKB">
        <authorList>
            <consortium name="Ensembl"/>
        </authorList>
    </citation>
    <scope>IDENTIFICATION</scope>
</reference>
<keyword evidence="3" id="KW-0479">Metal-binding</keyword>
<reference evidence="8" key="1">
    <citation type="submission" date="2025-08" db="UniProtKB">
        <authorList>
            <consortium name="Ensembl"/>
        </authorList>
    </citation>
    <scope>IDENTIFICATION</scope>
</reference>
<evidence type="ECO:0000313" key="9">
    <source>
        <dbReference type="Proteomes" id="UP000694428"/>
    </source>
</evidence>
<feature type="domain" description="SMB" evidence="7">
    <location>
        <begin position="87"/>
        <end position="131"/>
    </location>
</feature>
<dbReference type="Pfam" id="PF01033">
    <property type="entry name" value="Somatomedin_B"/>
    <property type="match status" value="2"/>
</dbReference>
<dbReference type="SUPFAM" id="SSF54060">
    <property type="entry name" value="His-Me finger endonucleases"/>
    <property type="match status" value="1"/>
</dbReference>
<proteinExistence type="predicted"/>
<dbReference type="Proteomes" id="UP000694428">
    <property type="component" value="Unplaced"/>
</dbReference>
<dbReference type="InterPro" id="IPR002591">
    <property type="entry name" value="Phosphodiest/P_Trfase"/>
</dbReference>
<dbReference type="GO" id="GO:0009143">
    <property type="term" value="P:nucleoside triphosphate catabolic process"/>
    <property type="evidence" value="ECO:0007669"/>
    <property type="project" value="TreeGrafter"/>
</dbReference>
<dbReference type="AlphaFoldDB" id="A0A8C9FNJ4"/>
<dbReference type="GO" id="GO:0046872">
    <property type="term" value="F:metal ion binding"/>
    <property type="evidence" value="ECO:0007669"/>
    <property type="project" value="UniProtKB-KW"/>
</dbReference>
<dbReference type="Gene3D" id="3.40.720.10">
    <property type="entry name" value="Alkaline Phosphatase, subunit A"/>
    <property type="match status" value="1"/>
</dbReference>
<evidence type="ECO:0000256" key="2">
    <source>
        <dbReference type="ARBA" id="ARBA00022525"/>
    </source>
</evidence>
<evidence type="ECO:0000313" key="8">
    <source>
        <dbReference type="Ensembl" id="ENSPSTP00000018679.1"/>
    </source>
</evidence>
<evidence type="ECO:0000256" key="3">
    <source>
        <dbReference type="ARBA" id="ARBA00022723"/>
    </source>
</evidence>
<dbReference type="InterPro" id="IPR044929">
    <property type="entry name" value="DNA/RNA_non-sp_Endonuclease_sf"/>
</dbReference>
<organism evidence="8 9">
    <name type="scientific">Pavo cristatus</name>
    <name type="common">Indian peafowl</name>
    <name type="synonym">Blue peafowl</name>
    <dbReference type="NCBI Taxonomy" id="9049"/>
    <lineage>
        <taxon>Eukaryota</taxon>
        <taxon>Metazoa</taxon>
        <taxon>Chordata</taxon>
        <taxon>Craniata</taxon>
        <taxon>Vertebrata</taxon>
        <taxon>Euteleostomi</taxon>
        <taxon>Archelosauria</taxon>
        <taxon>Archosauria</taxon>
        <taxon>Dinosauria</taxon>
        <taxon>Saurischia</taxon>
        <taxon>Theropoda</taxon>
        <taxon>Coelurosauria</taxon>
        <taxon>Aves</taxon>
        <taxon>Neognathae</taxon>
        <taxon>Galloanserae</taxon>
        <taxon>Galliformes</taxon>
        <taxon>Phasianidae</taxon>
        <taxon>Phasianinae</taxon>
        <taxon>Pavo</taxon>
    </lineage>
</organism>
<dbReference type="Ensembl" id="ENSPSTT00000019570.1">
    <property type="protein sequence ID" value="ENSPSTP00000018679.1"/>
    <property type="gene ID" value="ENSPSTG00000013423.1"/>
</dbReference>
<evidence type="ECO:0000256" key="1">
    <source>
        <dbReference type="ARBA" id="ARBA00004613"/>
    </source>
</evidence>
<dbReference type="InterPro" id="IPR020821">
    <property type="entry name" value="ENPP1-3/EXOG-like_nuc-like"/>
</dbReference>
<dbReference type="GO" id="GO:0005576">
    <property type="term" value="C:extracellular region"/>
    <property type="evidence" value="ECO:0007669"/>
    <property type="project" value="UniProtKB-SubCell"/>
</dbReference>
<evidence type="ECO:0000256" key="5">
    <source>
        <dbReference type="ARBA" id="ARBA00023157"/>
    </source>
</evidence>
<dbReference type="InterPro" id="IPR001212">
    <property type="entry name" value="Somatomedin_B_dom"/>
</dbReference>
<dbReference type="Pfam" id="PF01663">
    <property type="entry name" value="Phosphodiest"/>
    <property type="match status" value="1"/>
</dbReference>
<dbReference type="InterPro" id="IPR017850">
    <property type="entry name" value="Alkaline_phosphatase_core_sf"/>
</dbReference>
<dbReference type="PROSITE" id="PS00524">
    <property type="entry name" value="SMB_1"/>
    <property type="match status" value="1"/>
</dbReference>
<name>A0A8C9FNJ4_PAVCR</name>
<dbReference type="InterPro" id="IPR036024">
    <property type="entry name" value="Somatomedin_B-like_dom_sf"/>
</dbReference>
<dbReference type="InterPro" id="IPR044925">
    <property type="entry name" value="His-Me_finger_sf"/>
</dbReference>
<sequence>MTQDIVLGNHSTPFLSVSMICLADPAGTGLSCSLGTKSPCLLVAVSCRHKCNEPYRKEVAGCQCDSGCKERQNCCWDYEDACVEPTQSWSCTNFRCGETRLPGSFCSCSDDCLQENDCCVNYNTVCKGKSKIIDVIQLITMFRAALVVLYSGLEFGFINSAETCGTHSKYMRAAYPTKTFPNHYTIVTGLYPESHGIIDNNMYDVDLNKHFSLSSTEKFQPSWWKGQPIWLTAMYQGLKAGTFFWPGSDVPINGTYPNFFYLFNSFHNIPFLFICNSRPDFYTLYIEEPDSSGHSFGPVSGGVIKALQLADQTLGMLMEGLKQRNLHNCVNLIVLADHGMDMTYCSQLEYMTDYFNQINFYIYAGPAARIRASIVPQNYHTFDSEGIVKNLTCKRSPQHFKPYLTPNLPKRFHYANNIRIDKVHLLVDRQWLAVRDNSYTFCDQGNHGYDNEFKSMEAIFLGYGPSFKEKTEVDAFENIEVYNLMCVKNATSYNLPYGRPQVLQKENIYCLLPHHQYVSGYSHDIWMPLWTAYTVTKPVDFNSSALGQYDALLTSNIVPMYRAFRDKFLNWCLFYRHVNNTQIPVPTHYFVVLTSCKDTSYTPLNCTGSLDALSFIIPHRPDNTESCADNRLPSEWVEERVQAHSARVRDVELLTGLDFYQERQGSVSEILQLKTFLPTFETEIN</sequence>
<evidence type="ECO:0000256" key="4">
    <source>
        <dbReference type="ARBA" id="ARBA00022801"/>
    </source>
</evidence>
<dbReference type="SMART" id="SM00201">
    <property type="entry name" value="SO"/>
    <property type="match status" value="2"/>
</dbReference>